<reference evidence="1 2" key="1">
    <citation type="submission" date="2024-09" db="EMBL/GenBank/DDBJ databases">
        <authorList>
            <person name="Sun Q."/>
            <person name="Mori K."/>
        </authorList>
    </citation>
    <scope>NUCLEOTIDE SEQUENCE [LARGE SCALE GENOMIC DNA]</scope>
    <source>
        <strain evidence="1 2">CCM 7228</strain>
    </source>
</reference>
<evidence type="ECO:0000313" key="1">
    <source>
        <dbReference type="EMBL" id="MFC0270259.1"/>
    </source>
</evidence>
<proteinExistence type="predicted"/>
<comment type="caution">
    <text evidence="1">The sequence shown here is derived from an EMBL/GenBank/DDBJ whole genome shotgun (WGS) entry which is preliminary data.</text>
</comment>
<sequence length="133" mass="14963">MSMIRNVQDFFSTHQETSENHRDPQLRSHYYKTTPKKALAAVQDIITQIPGYTITSVSEDRGEVSVNITKPQKAFMVITVISIRPFETAVDFSVTSDRLLPASFGLSKKVIISLYKRLDSTNELIGTGMHSNK</sequence>
<protein>
    <submittedName>
        <fullName evidence="1">Cytosolic protein</fullName>
    </submittedName>
</protein>
<organism evidence="1 2">
    <name type="scientific">Metabacillus herbersteinensis</name>
    <dbReference type="NCBI Taxonomy" id="283816"/>
    <lineage>
        <taxon>Bacteria</taxon>
        <taxon>Bacillati</taxon>
        <taxon>Bacillota</taxon>
        <taxon>Bacilli</taxon>
        <taxon>Bacillales</taxon>
        <taxon>Bacillaceae</taxon>
        <taxon>Metabacillus</taxon>
    </lineage>
</organism>
<gene>
    <name evidence="1" type="ORF">ACFFIX_02135</name>
</gene>
<name>A0ABV6G999_9BACI</name>
<keyword evidence="2" id="KW-1185">Reference proteome</keyword>
<dbReference type="Proteomes" id="UP001589854">
    <property type="component" value="Unassembled WGS sequence"/>
</dbReference>
<evidence type="ECO:0000313" key="2">
    <source>
        <dbReference type="Proteomes" id="UP001589854"/>
    </source>
</evidence>
<dbReference type="EMBL" id="JBHLVO010000001">
    <property type="protein sequence ID" value="MFC0270259.1"/>
    <property type="molecule type" value="Genomic_DNA"/>
</dbReference>
<dbReference type="RefSeq" id="WP_378930018.1">
    <property type="nucleotide sequence ID" value="NZ_JBHLVO010000001.1"/>
</dbReference>
<accession>A0ABV6G999</accession>